<keyword evidence="2" id="KW-1185">Reference proteome</keyword>
<reference evidence="1 2" key="1">
    <citation type="journal article" date="2008" name="Proc. Natl. Acad. Sci. U.S.A.">
        <title>Niche adaptation and genome expansion in the chlorophyll d-producing cyanobacterium Acaryochloris marina.</title>
        <authorList>
            <person name="Swingley W.D."/>
            <person name="Chen M."/>
            <person name="Cheung P.C."/>
            <person name="Conrad A.L."/>
            <person name="Dejesa L.C."/>
            <person name="Hao J."/>
            <person name="Honchak B.M."/>
            <person name="Karbach L.E."/>
            <person name="Kurdoglu A."/>
            <person name="Lahiri S."/>
            <person name="Mastrian S.D."/>
            <person name="Miyashita H."/>
            <person name="Page L."/>
            <person name="Ramakrishna P."/>
            <person name="Satoh S."/>
            <person name="Sattley W.M."/>
            <person name="Shimada Y."/>
            <person name="Taylor H.L."/>
            <person name="Tomo T."/>
            <person name="Tsuchiya T."/>
            <person name="Wang Z.T."/>
            <person name="Raymond J."/>
            <person name="Mimuro M."/>
            <person name="Blankenship R.E."/>
            <person name="Touchman J.W."/>
        </authorList>
    </citation>
    <scope>NUCLEOTIDE SEQUENCE [LARGE SCALE GENOMIC DNA]</scope>
    <source>
        <strain evidence="2">MBIC 11017</strain>
    </source>
</reference>
<organism evidence="1 2">
    <name type="scientific">Acaryochloris marina (strain MBIC 11017)</name>
    <dbReference type="NCBI Taxonomy" id="329726"/>
    <lineage>
        <taxon>Bacteria</taxon>
        <taxon>Bacillati</taxon>
        <taxon>Cyanobacteriota</taxon>
        <taxon>Cyanophyceae</taxon>
        <taxon>Acaryochloridales</taxon>
        <taxon>Acaryochloridaceae</taxon>
        <taxon>Acaryochloris</taxon>
    </lineage>
</organism>
<gene>
    <name evidence="1" type="ordered locus">AM1_1122</name>
</gene>
<protein>
    <submittedName>
        <fullName evidence="1">Uncharacterized protein</fullName>
    </submittedName>
</protein>
<dbReference type="KEGG" id="amr:AM1_1122"/>
<dbReference type="HOGENOM" id="CLU_3302967_0_0_3"/>
<dbReference type="STRING" id="329726.AM1_1122"/>
<evidence type="ECO:0000313" key="2">
    <source>
        <dbReference type="Proteomes" id="UP000000268"/>
    </source>
</evidence>
<proteinExistence type="predicted"/>
<dbReference type="EMBL" id="CP000828">
    <property type="protein sequence ID" value="ABW26161.1"/>
    <property type="molecule type" value="Genomic_DNA"/>
</dbReference>
<name>B0C2U5_ACAM1</name>
<dbReference type="AlphaFoldDB" id="B0C2U5"/>
<accession>B0C2U5</accession>
<dbReference type="Proteomes" id="UP000000268">
    <property type="component" value="Chromosome"/>
</dbReference>
<evidence type="ECO:0000313" key="1">
    <source>
        <dbReference type="EMBL" id="ABW26161.1"/>
    </source>
</evidence>
<sequence>MEWLESCMISDLKQLISLHCPMNFVEPTEALVFLYEGNF</sequence>